<feature type="transmembrane region" description="Helical" evidence="1">
    <location>
        <begin position="12"/>
        <end position="32"/>
    </location>
</feature>
<evidence type="ECO:0000256" key="1">
    <source>
        <dbReference type="SAM" id="Phobius"/>
    </source>
</evidence>
<sequence>MKFYKKNAFTLVELLVYTGIFAVVSGLMIGILTTTLRVNQRESASAEATSQLNFILQTIQRLTRESSAIIVNSSSTNMDTDDTIGSQQTRLVLRMKDSSETDSSARDPIVIYAEDNIIKMSEGRGGYQRVSDLTNSRVLADNLKFTKYTQYPGHDTVGVDIQLTYNSQNPDSRVSRSLRTAIARVSAATFDSNLLPGADNTYEIGYLAGNQRWKNIFVSNLISTSNLLNLGQLTNDPSSDVQNGSMYYNTASSTFRGYKNNAWANLGEGLWTASSTDIYYNTGNVGIGTPAPSAKLEVSTSSG</sequence>
<keyword evidence="1" id="KW-0812">Transmembrane</keyword>
<evidence type="ECO:0008006" key="4">
    <source>
        <dbReference type="Google" id="ProtNLM"/>
    </source>
</evidence>
<accession>A0A2M7CQ28</accession>
<protein>
    <recommendedName>
        <fullName evidence="4">Type II secretion system protein</fullName>
    </recommendedName>
</protein>
<reference evidence="3" key="1">
    <citation type="submission" date="2017-09" db="EMBL/GenBank/DDBJ databases">
        <title>Depth-based differentiation of microbial function through sediment-hosted aquifers and enrichment of novel symbionts in the deep terrestrial subsurface.</title>
        <authorList>
            <person name="Probst A.J."/>
            <person name="Ladd B."/>
            <person name="Jarett J.K."/>
            <person name="Geller-Mcgrath D.E."/>
            <person name="Sieber C.M.K."/>
            <person name="Emerson J.B."/>
            <person name="Anantharaman K."/>
            <person name="Thomas B.C."/>
            <person name="Malmstrom R."/>
            <person name="Stieglmeier M."/>
            <person name="Klingl A."/>
            <person name="Woyke T."/>
            <person name="Ryan C.M."/>
            <person name="Banfield J.F."/>
        </authorList>
    </citation>
    <scope>NUCLEOTIDE SEQUENCE [LARGE SCALE GENOMIC DNA]</scope>
</reference>
<name>A0A2M7CQ28_9BACT</name>
<comment type="caution">
    <text evidence="2">The sequence shown here is derived from an EMBL/GenBank/DDBJ whole genome shotgun (WGS) entry which is preliminary data.</text>
</comment>
<dbReference type="AlphaFoldDB" id="A0A2M7CQ28"/>
<keyword evidence="1" id="KW-1133">Transmembrane helix</keyword>
<evidence type="ECO:0000313" key="3">
    <source>
        <dbReference type="Proteomes" id="UP000230595"/>
    </source>
</evidence>
<keyword evidence="1" id="KW-0472">Membrane</keyword>
<dbReference type="Proteomes" id="UP000230595">
    <property type="component" value="Unassembled WGS sequence"/>
</dbReference>
<gene>
    <name evidence="2" type="ORF">COS33_01505</name>
</gene>
<proteinExistence type="predicted"/>
<dbReference type="EMBL" id="PEUH01000032">
    <property type="protein sequence ID" value="PIV31772.1"/>
    <property type="molecule type" value="Genomic_DNA"/>
</dbReference>
<feature type="non-terminal residue" evidence="2">
    <location>
        <position position="303"/>
    </location>
</feature>
<organism evidence="2 3">
    <name type="scientific">Candidatus Wolfebacteria bacterium CG02_land_8_20_14_3_00_37_12</name>
    <dbReference type="NCBI Taxonomy" id="1975066"/>
    <lineage>
        <taxon>Bacteria</taxon>
        <taxon>Candidatus Wolfeibacteriota</taxon>
    </lineage>
</organism>
<evidence type="ECO:0000313" key="2">
    <source>
        <dbReference type="EMBL" id="PIV31772.1"/>
    </source>
</evidence>